<evidence type="ECO:0000256" key="2">
    <source>
        <dbReference type="ARBA" id="ARBA00006751"/>
    </source>
</evidence>
<dbReference type="UniPathway" id="UPA00606"/>
<sequence length="270" mass="30079">MLDQLNKSLAVIKELDIEKPEFGIILGTGLGKLVEKVDIKQTISYESIPHFPVSTVESHSGRLIFGRIENKPVVIMQGRFHYYEGYSMEQVTYGVRVMKLLGISKLIISNAAGGLNNDYEKSDLMIIEDHINLFPENPLRGKNEDSLGPRFPDMYEPYDKNMIKIAMEYGRDEKVRIHKGVYAGVQGPNLETPAEYKFLRIIGADAVGMSSIPENIVAVHMGLPVFAISVITDLCTPEKLQPVSVPEIIAAAEKAEPAMTRIIARMVAEF</sequence>
<dbReference type="PROSITE" id="PS01240">
    <property type="entry name" value="PNP_MTAP_2"/>
    <property type="match status" value="1"/>
</dbReference>
<proteinExistence type="inferred from homology"/>
<dbReference type="Pfam" id="PF01048">
    <property type="entry name" value="PNP_UDP_1"/>
    <property type="match status" value="1"/>
</dbReference>
<name>A0A4D7JQT9_9BACT</name>
<dbReference type="InterPro" id="IPR000845">
    <property type="entry name" value="Nucleoside_phosphorylase_d"/>
</dbReference>
<evidence type="ECO:0000256" key="5">
    <source>
        <dbReference type="ARBA" id="ARBA00022679"/>
    </source>
</evidence>
<dbReference type="InterPro" id="IPR011270">
    <property type="entry name" value="Pur_Nuc_Pase_Ino/Guo-sp"/>
</dbReference>
<dbReference type="PIRSF" id="PIRSF000477">
    <property type="entry name" value="PurNPase"/>
    <property type="match status" value="1"/>
</dbReference>
<dbReference type="AlphaFoldDB" id="A0A4D7JQT9"/>
<evidence type="ECO:0000256" key="6">
    <source>
        <dbReference type="PIRNR" id="PIRNR000477"/>
    </source>
</evidence>
<evidence type="ECO:0000256" key="4">
    <source>
        <dbReference type="ARBA" id="ARBA00022676"/>
    </source>
</evidence>
<dbReference type="PANTHER" id="PTHR11904">
    <property type="entry name" value="METHYLTHIOADENOSINE/PURINE NUCLEOSIDE PHOSPHORYLASE"/>
    <property type="match status" value="1"/>
</dbReference>
<feature type="domain" description="Nucleoside phosphorylase" evidence="7">
    <location>
        <begin position="22"/>
        <end position="267"/>
    </location>
</feature>
<accession>A0A4D7JQT9</accession>
<dbReference type="SUPFAM" id="SSF53167">
    <property type="entry name" value="Purine and uridine phosphorylases"/>
    <property type="match status" value="1"/>
</dbReference>
<evidence type="ECO:0000256" key="3">
    <source>
        <dbReference type="ARBA" id="ARBA00011233"/>
    </source>
</evidence>
<gene>
    <name evidence="8" type="ORF">DCC35_07315</name>
</gene>
<dbReference type="OrthoDB" id="1523230at2"/>
<comment type="pathway">
    <text evidence="1 6">Purine metabolism; purine nucleoside salvage.</text>
</comment>
<dbReference type="CDD" id="cd09009">
    <property type="entry name" value="PNP-EcPNPII_like"/>
    <property type="match status" value="1"/>
</dbReference>
<comment type="function">
    <text evidence="6">The purine nucleoside phosphorylases catalyze the phosphorolytic breakdown of the N-glycosidic bond in the beta-(deoxy)ribonucleoside molecules, with the formation of the corresponding free purine bases and pentose-1-phosphate.</text>
</comment>
<comment type="similarity">
    <text evidence="2 6">Belongs to the PNP/MTAP phosphorylase family.</text>
</comment>
<evidence type="ECO:0000256" key="1">
    <source>
        <dbReference type="ARBA" id="ARBA00005058"/>
    </source>
</evidence>
<dbReference type="EMBL" id="CP028923">
    <property type="protein sequence ID" value="QCK17027.1"/>
    <property type="molecule type" value="Genomic_DNA"/>
</dbReference>
<evidence type="ECO:0000313" key="9">
    <source>
        <dbReference type="Proteomes" id="UP000298616"/>
    </source>
</evidence>
<organism evidence="8 9">
    <name type="scientific">Mangrovivirga cuniculi</name>
    <dbReference type="NCBI Taxonomy" id="2715131"/>
    <lineage>
        <taxon>Bacteria</taxon>
        <taxon>Pseudomonadati</taxon>
        <taxon>Bacteroidota</taxon>
        <taxon>Cytophagia</taxon>
        <taxon>Cytophagales</taxon>
        <taxon>Mangrovivirgaceae</taxon>
        <taxon>Mangrovivirga</taxon>
    </lineage>
</organism>
<dbReference type="GO" id="GO:0009116">
    <property type="term" value="P:nucleoside metabolic process"/>
    <property type="evidence" value="ECO:0007669"/>
    <property type="project" value="InterPro"/>
</dbReference>
<dbReference type="NCBIfam" id="TIGR01700">
    <property type="entry name" value="PNPH"/>
    <property type="match status" value="1"/>
</dbReference>
<dbReference type="InterPro" id="IPR011268">
    <property type="entry name" value="Purine_phosphorylase"/>
</dbReference>
<protein>
    <recommendedName>
        <fullName evidence="6">Purine nucleoside phosphorylase</fullName>
        <ecNumber evidence="6">2.4.2.1</ecNumber>
    </recommendedName>
    <alternativeName>
        <fullName evidence="6">Inosine-guanosine phosphorylase</fullName>
    </alternativeName>
</protein>
<dbReference type="InterPro" id="IPR018099">
    <property type="entry name" value="Purine_phosphorylase-2_CS"/>
</dbReference>
<keyword evidence="5 6" id="KW-0808">Transferase</keyword>
<dbReference type="GO" id="GO:0004731">
    <property type="term" value="F:purine-nucleoside phosphorylase activity"/>
    <property type="evidence" value="ECO:0007669"/>
    <property type="project" value="UniProtKB-EC"/>
</dbReference>
<comment type="subunit">
    <text evidence="3">Homotrimer.</text>
</comment>
<keyword evidence="9" id="KW-1185">Reference proteome</keyword>
<keyword evidence="4 6" id="KW-0328">Glycosyltransferase</keyword>
<dbReference type="NCBIfam" id="NF006054">
    <property type="entry name" value="PRK08202.1"/>
    <property type="match status" value="1"/>
</dbReference>
<dbReference type="Proteomes" id="UP000298616">
    <property type="component" value="Chromosome"/>
</dbReference>
<dbReference type="GO" id="GO:0005737">
    <property type="term" value="C:cytoplasm"/>
    <property type="evidence" value="ECO:0007669"/>
    <property type="project" value="TreeGrafter"/>
</dbReference>
<evidence type="ECO:0000259" key="7">
    <source>
        <dbReference type="Pfam" id="PF01048"/>
    </source>
</evidence>
<evidence type="ECO:0000313" key="8">
    <source>
        <dbReference type="EMBL" id="QCK17027.1"/>
    </source>
</evidence>
<reference evidence="8 9" key="1">
    <citation type="submission" date="2018-04" db="EMBL/GenBank/DDBJ databases">
        <title>Complete genome uncultured novel isolate.</title>
        <authorList>
            <person name="Merlino G."/>
        </authorList>
    </citation>
    <scope>NUCLEOTIDE SEQUENCE [LARGE SCALE GENOMIC DNA]</scope>
    <source>
        <strain evidence="9">R1DC9</strain>
    </source>
</reference>
<dbReference type="EC" id="2.4.2.1" evidence="6"/>
<dbReference type="NCBIfam" id="TIGR01697">
    <property type="entry name" value="PNPH-PUNA-XAPA"/>
    <property type="match status" value="1"/>
</dbReference>
<dbReference type="InterPro" id="IPR035994">
    <property type="entry name" value="Nucleoside_phosphorylase_sf"/>
</dbReference>
<dbReference type="PANTHER" id="PTHR11904:SF9">
    <property type="entry name" value="PURINE NUCLEOSIDE PHOSPHORYLASE-RELATED"/>
    <property type="match status" value="1"/>
</dbReference>
<dbReference type="Gene3D" id="3.40.50.1580">
    <property type="entry name" value="Nucleoside phosphorylase domain"/>
    <property type="match status" value="1"/>
</dbReference>
<dbReference type="KEGG" id="fpf:DCC35_07315"/>